<dbReference type="Proteomes" id="UP001050808">
    <property type="component" value="Unassembled WGS sequence"/>
</dbReference>
<gene>
    <name evidence="1" type="ORF">Sviol_63910</name>
</gene>
<keyword evidence="2" id="KW-1185">Reference proteome</keyword>
<evidence type="ECO:0000313" key="2">
    <source>
        <dbReference type="Proteomes" id="UP001050808"/>
    </source>
</evidence>
<evidence type="ECO:0000313" key="1">
    <source>
        <dbReference type="EMBL" id="GHI41983.1"/>
    </source>
</evidence>
<dbReference type="EMBL" id="BNDY01000017">
    <property type="protein sequence ID" value="GHI41983.1"/>
    <property type="molecule type" value="Genomic_DNA"/>
</dbReference>
<accession>A0ABQ3QXJ7</accession>
<comment type="caution">
    <text evidence="1">The sequence shown here is derived from an EMBL/GenBank/DDBJ whole genome shotgun (WGS) entry which is preliminary data.</text>
</comment>
<organism evidence="1 2">
    <name type="scientific">Streptomyces violascens</name>
    <dbReference type="NCBI Taxonomy" id="67381"/>
    <lineage>
        <taxon>Bacteria</taxon>
        <taxon>Bacillati</taxon>
        <taxon>Actinomycetota</taxon>
        <taxon>Actinomycetes</taxon>
        <taxon>Kitasatosporales</taxon>
        <taxon>Streptomycetaceae</taxon>
        <taxon>Streptomyces</taxon>
    </lineage>
</organism>
<proteinExistence type="predicted"/>
<sequence length="71" mass="7226">MVKTRGGQAVQAEVDDDVAWSGVGVDLGGQGEGDVVRGGRVGGRGVSPGGCGFSGSGLRRLRAGVLRDVWW</sequence>
<reference evidence="1" key="1">
    <citation type="submission" date="2024-05" db="EMBL/GenBank/DDBJ databases">
        <title>Whole genome shotgun sequence of Streptomyces violascens NBRC 12920.</title>
        <authorList>
            <person name="Komaki H."/>
            <person name="Tamura T."/>
        </authorList>
    </citation>
    <scope>NUCLEOTIDE SEQUENCE</scope>
    <source>
        <strain evidence="1">NBRC 12920</strain>
    </source>
</reference>
<name>A0ABQ3QXJ7_9ACTN</name>
<protein>
    <submittedName>
        <fullName evidence="1">Uncharacterized protein</fullName>
    </submittedName>
</protein>